<keyword evidence="5 6" id="KW-0472">Membrane</keyword>
<dbReference type="EMBL" id="CP036261">
    <property type="protein sequence ID" value="QDS89666.1"/>
    <property type="molecule type" value="Genomic_DNA"/>
</dbReference>
<organism evidence="7 8">
    <name type="scientific">Rosistilla ulvae</name>
    <dbReference type="NCBI Taxonomy" id="1930277"/>
    <lineage>
        <taxon>Bacteria</taxon>
        <taxon>Pseudomonadati</taxon>
        <taxon>Planctomycetota</taxon>
        <taxon>Planctomycetia</taxon>
        <taxon>Pirellulales</taxon>
        <taxon>Pirellulaceae</taxon>
        <taxon>Rosistilla</taxon>
    </lineage>
</organism>
<evidence type="ECO:0000313" key="8">
    <source>
        <dbReference type="Proteomes" id="UP000319557"/>
    </source>
</evidence>
<evidence type="ECO:0008006" key="9">
    <source>
        <dbReference type="Google" id="ProtNLM"/>
    </source>
</evidence>
<evidence type="ECO:0000256" key="4">
    <source>
        <dbReference type="ARBA" id="ARBA00022989"/>
    </source>
</evidence>
<dbReference type="Proteomes" id="UP000319557">
    <property type="component" value="Chromosome"/>
</dbReference>
<dbReference type="NCBIfam" id="TIGR00374">
    <property type="entry name" value="flippase-like domain"/>
    <property type="match status" value="1"/>
</dbReference>
<dbReference type="PANTHER" id="PTHR40277">
    <property type="entry name" value="BLL5419 PROTEIN"/>
    <property type="match status" value="1"/>
</dbReference>
<feature type="transmembrane region" description="Helical" evidence="6">
    <location>
        <begin position="131"/>
        <end position="152"/>
    </location>
</feature>
<dbReference type="RefSeq" id="WP_145347520.1">
    <property type="nucleotide sequence ID" value="NZ_CP036261.1"/>
</dbReference>
<dbReference type="KEGG" id="ruv:EC9_38660"/>
<accession>A0A517M478</accession>
<dbReference type="AlphaFoldDB" id="A0A517M478"/>
<evidence type="ECO:0000256" key="6">
    <source>
        <dbReference type="SAM" id="Phobius"/>
    </source>
</evidence>
<keyword evidence="8" id="KW-1185">Reference proteome</keyword>
<keyword evidence="2" id="KW-1003">Cell membrane</keyword>
<protein>
    <recommendedName>
        <fullName evidence="9">Flippase-like domain-containing protein</fullName>
    </recommendedName>
</protein>
<dbReference type="GO" id="GO:0005886">
    <property type="term" value="C:plasma membrane"/>
    <property type="evidence" value="ECO:0007669"/>
    <property type="project" value="UniProtKB-SubCell"/>
</dbReference>
<feature type="transmembrane region" description="Helical" evidence="6">
    <location>
        <begin position="88"/>
        <end position="110"/>
    </location>
</feature>
<keyword evidence="4 6" id="KW-1133">Transmembrane helix</keyword>
<reference evidence="7 8" key="1">
    <citation type="submission" date="2019-02" db="EMBL/GenBank/DDBJ databases">
        <title>Deep-cultivation of Planctomycetes and their phenomic and genomic characterization uncovers novel biology.</title>
        <authorList>
            <person name="Wiegand S."/>
            <person name="Jogler M."/>
            <person name="Boedeker C."/>
            <person name="Pinto D."/>
            <person name="Vollmers J."/>
            <person name="Rivas-Marin E."/>
            <person name="Kohn T."/>
            <person name="Peeters S.H."/>
            <person name="Heuer A."/>
            <person name="Rast P."/>
            <person name="Oberbeckmann S."/>
            <person name="Bunk B."/>
            <person name="Jeske O."/>
            <person name="Meyerdierks A."/>
            <person name="Storesund J.E."/>
            <person name="Kallscheuer N."/>
            <person name="Luecker S."/>
            <person name="Lage O.M."/>
            <person name="Pohl T."/>
            <person name="Merkel B.J."/>
            <person name="Hornburger P."/>
            <person name="Mueller R.-W."/>
            <person name="Bruemmer F."/>
            <person name="Labrenz M."/>
            <person name="Spormann A.M."/>
            <person name="Op den Camp H."/>
            <person name="Overmann J."/>
            <person name="Amann R."/>
            <person name="Jetten M.S.M."/>
            <person name="Mascher T."/>
            <person name="Medema M.H."/>
            <person name="Devos D.P."/>
            <person name="Kaster A.-K."/>
            <person name="Ovreas L."/>
            <person name="Rohde M."/>
            <person name="Galperin M.Y."/>
            <person name="Jogler C."/>
        </authorList>
    </citation>
    <scope>NUCLEOTIDE SEQUENCE [LARGE SCALE GENOMIC DNA]</scope>
    <source>
        <strain evidence="7 8">EC9</strain>
    </source>
</reference>
<feature type="transmembrane region" description="Helical" evidence="6">
    <location>
        <begin position="164"/>
        <end position="185"/>
    </location>
</feature>
<feature type="transmembrane region" description="Helical" evidence="6">
    <location>
        <begin position="222"/>
        <end position="248"/>
    </location>
</feature>
<proteinExistence type="predicted"/>
<evidence type="ECO:0000256" key="2">
    <source>
        <dbReference type="ARBA" id="ARBA00022475"/>
    </source>
</evidence>
<evidence type="ECO:0000256" key="5">
    <source>
        <dbReference type="ARBA" id="ARBA00023136"/>
    </source>
</evidence>
<keyword evidence="3 6" id="KW-0812">Transmembrane</keyword>
<feature type="transmembrane region" description="Helical" evidence="6">
    <location>
        <begin position="260"/>
        <end position="281"/>
    </location>
</feature>
<gene>
    <name evidence="7" type="ORF">EC9_38660</name>
</gene>
<comment type="subcellular location">
    <subcellularLocation>
        <location evidence="1">Cell membrane</location>
        <topology evidence="1">Multi-pass membrane protein</topology>
    </subcellularLocation>
</comment>
<dbReference type="PANTHER" id="PTHR40277:SF1">
    <property type="entry name" value="BLL5419 PROTEIN"/>
    <property type="match status" value="1"/>
</dbReference>
<dbReference type="InterPro" id="IPR022791">
    <property type="entry name" value="L-PG_synthase/AglD"/>
</dbReference>
<dbReference type="Pfam" id="PF03706">
    <property type="entry name" value="LPG_synthase_TM"/>
    <property type="match status" value="1"/>
</dbReference>
<feature type="transmembrane region" description="Helical" evidence="6">
    <location>
        <begin position="14"/>
        <end position="32"/>
    </location>
</feature>
<dbReference type="OrthoDB" id="279916at2"/>
<sequence length="344" mass="36903">MNTTPSKTTSPKTVLLTVAKFGVPVGIVWYLVSQIQPQQWSALQNSPKQYSLLAMALLIGLSATLLSYVRWWLLVRSHNIPLTPTEGIRLAAIGFLLNFVSIGAVGGDLFKAYFLARRTPGKKIEVFATALVDRVVGLYGLLVVASVALWMIGDSLAGDDVTLIRAVVYTLTLAGAAFMLGVVLGGSLIDRALDRILNVPMVGPFVHRIADPLRAFRHHTAAFMVTIGMSVVVHILLGVAIYFIAAGLYEHPPTLAEHMVIVPIANAVAGLPISLAGIGVFEGALDHLYAKLPTTPTDASGTIVGLVYEIVKIAIAMIGIVFYWTGQREVRESFQAVAASDDET</sequence>
<evidence type="ECO:0000313" key="7">
    <source>
        <dbReference type="EMBL" id="QDS89666.1"/>
    </source>
</evidence>
<feature type="transmembrane region" description="Helical" evidence="6">
    <location>
        <begin position="52"/>
        <end position="73"/>
    </location>
</feature>
<name>A0A517M478_9BACT</name>
<evidence type="ECO:0000256" key="1">
    <source>
        <dbReference type="ARBA" id="ARBA00004651"/>
    </source>
</evidence>
<evidence type="ECO:0000256" key="3">
    <source>
        <dbReference type="ARBA" id="ARBA00022692"/>
    </source>
</evidence>
<feature type="transmembrane region" description="Helical" evidence="6">
    <location>
        <begin position="301"/>
        <end position="324"/>
    </location>
</feature>